<evidence type="ECO:0000256" key="1">
    <source>
        <dbReference type="ARBA" id="ARBA00022898"/>
    </source>
</evidence>
<feature type="modified residue" description="N6-(pyridoxal phosphate)lysine" evidence="2 3">
    <location>
        <position position="45"/>
    </location>
</feature>
<evidence type="ECO:0000313" key="7">
    <source>
        <dbReference type="Proteomes" id="UP000014568"/>
    </source>
</evidence>
<dbReference type="Proteomes" id="UP000014568">
    <property type="component" value="Unassembled WGS sequence"/>
</dbReference>
<feature type="domain" description="Alanine racemase N-terminal" evidence="5">
    <location>
        <begin position="37"/>
        <end position="235"/>
    </location>
</feature>
<reference evidence="6 7" key="1">
    <citation type="submission" date="2013-06" db="EMBL/GenBank/DDBJ databases">
        <title>The Genome Sequence of Acinetobacter rudis CIP 110305.</title>
        <authorList>
            <consortium name="The Broad Institute Genome Sequencing Platform"/>
            <consortium name="The Broad Institute Genome Sequencing Center for Infectious Disease"/>
            <person name="Cerqueira G."/>
            <person name="Feldgarden M."/>
            <person name="Courvalin P."/>
            <person name="Perichon B."/>
            <person name="Grillot-Courvalin C."/>
            <person name="Clermont D."/>
            <person name="Rocha E."/>
            <person name="Yoon E.-J."/>
            <person name="Nemec A."/>
            <person name="Young S.K."/>
            <person name="Zeng Q."/>
            <person name="Gargeya S."/>
            <person name="Fitzgerald M."/>
            <person name="Abouelleil A."/>
            <person name="Alvarado L."/>
            <person name="Berlin A.M."/>
            <person name="Chapman S.B."/>
            <person name="Dewar J."/>
            <person name="Goldberg J."/>
            <person name="Griggs A."/>
            <person name="Gujja S."/>
            <person name="Hansen M."/>
            <person name="Howarth C."/>
            <person name="Imamovic A."/>
            <person name="Larimer J."/>
            <person name="McCowan C."/>
            <person name="Murphy C."/>
            <person name="Pearson M."/>
            <person name="Priest M."/>
            <person name="Roberts A."/>
            <person name="Saif S."/>
            <person name="Shea T."/>
            <person name="Sykes S."/>
            <person name="Wortman J."/>
            <person name="Nusbaum C."/>
            <person name="Birren B."/>
        </authorList>
    </citation>
    <scope>NUCLEOTIDE SEQUENCE [LARGE SCALE GENOMIC DNA]</scope>
    <source>
        <strain evidence="6 7">CIP 110305</strain>
    </source>
</reference>
<dbReference type="NCBIfam" id="TIGR00044">
    <property type="entry name" value="YggS family pyridoxal phosphate-dependent enzyme"/>
    <property type="match status" value="1"/>
</dbReference>
<dbReference type="Gene3D" id="3.20.20.10">
    <property type="entry name" value="Alanine racemase"/>
    <property type="match status" value="1"/>
</dbReference>
<sequence length="247" mass="28499">MKQYHMPNSVKELAANFQNIQQVINAVCHRIGRDPQTIRLLPVTKTLAVNRIEQAHQLGFSHFGENKVLEAKSKYEALQHLNIHWILIGHLQTNKVKYVAKFIDEFHALDSFKLAEKLNHRLQLEKRQLQVFIQVNTSNEESKFGVKPEQALTLIEQCQIFSQLKIIGLMTLALHSQESNEVRRCFQSLRALRDNIQKIYPDIKRLSMGMSSDFEIAIEEGATDIRVGQAIFGARDLPDSYYWTEAN</sequence>
<dbReference type="CDD" id="cd00635">
    <property type="entry name" value="PLPDE_III_YBL036c_like"/>
    <property type="match status" value="1"/>
</dbReference>
<organism evidence="6 7">
    <name type="scientific">Acinetobacter rudis CIP 110305</name>
    <dbReference type="NCBI Taxonomy" id="421052"/>
    <lineage>
        <taxon>Bacteria</taxon>
        <taxon>Pseudomonadati</taxon>
        <taxon>Pseudomonadota</taxon>
        <taxon>Gammaproteobacteria</taxon>
        <taxon>Moraxellales</taxon>
        <taxon>Moraxellaceae</taxon>
        <taxon>Acinetobacter</taxon>
    </lineage>
</organism>
<dbReference type="InterPro" id="IPR011078">
    <property type="entry name" value="PyrdxlP_homeostasis"/>
</dbReference>
<dbReference type="HAMAP" id="MF_02087">
    <property type="entry name" value="PLP_homeostasis"/>
    <property type="match status" value="1"/>
</dbReference>
<comment type="function">
    <text evidence="2">Pyridoxal 5'-phosphate (PLP)-binding protein, which is involved in PLP homeostasis.</text>
</comment>
<gene>
    <name evidence="6" type="ORF">F945_01767</name>
</gene>
<dbReference type="PANTHER" id="PTHR10146">
    <property type="entry name" value="PROLINE SYNTHETASE CO-TRANSCRIBED BACTERIAL HOMOLOG PROTEIN"/>
    <property type="match status" value="1"/>
</dbReference>
<dbReference type="PATRIC" id="fig|421052.3.peg.1724"/>
<dbReference type="RefSeq" id="WP_016656174.1">
    <property type="nucleotide sequence ID" value="NZ_KE340353.1"/>
</dbReference>
<evidence type="ECO:0000256" key="2">
    <source>
        <dbReference type="HAMAP-Rule" id="MF_02087"/>
    </source>
</evidence>
<dbReference type="InterPro" id="IPR001608">
    <property type="entry name" value="Ala_racemase_N"/>
</dbReference>
<evidence type="ECO:0000259" key="5">
    <source>
        <dbReference type="Pfam" id="PF01168"/>
    </source>
</evidence>
<proteinExistence type="inferred from homology"/>
<dbReference type="GO" id="GO:0030170">
    <property type="term" value="F:pyridoxal phosphate binding"/>
    <property type="evidence" value="ECO:0007669"/>
    <property type="project" value="UniProtKB-UniRule"/>
</dbReference>
<comment type="cofactor">
    <cofactor evidence="3">
        <name>pyridoxal 5'-phosphate</name>
        <dbReference type="ChEBI" id="CHEBI:597326"/>
    </cofactor>
</comment>
<dbReference type="eggNOG" id="COG0325">
    <property type="taxonomic scope" value="Bacteria"/>
</dbReference>
<accession>S3N606</accession>
<protein>
    <recommendedName>
        <fullName evidence="2">Pyridoxal phosphate homeostasis protein</fullName>
        <shortName evidence="2">PLP homeostasis protein</shortName>
    </recommendedName>
</protein>
<dbReference type="HOGENOM" id="CLU_059988_1_0_6"/>
<name>S3N606_9GAMM</name>
<comment type="caution">
    <text evidence="6">The sequence shown here is derived from an EMBL/GenBank/DDBJ whole genome shotgun (WGS) entry which is preliminary data.</text>
</comment>
<dbReference type="AlphaFoldDB" id="S3N606"/>
<dbReference type="InterPro" id="IPR029066">
    <property type="entry name" value="PLP-binding_barrel"/>
</dbReference>
<dbReference type="OrthoDB" id="9804072at2"/>
<keyword evidence="7" id="KW-1185">Reference proteome</keyword>
<dbReference type="FunFam" id="3.20.20.10:FF:000018">
    <property type="entry name" value="Pyridoxal phosphate homeostasis protein"/>
    <property type="match status" value="1"/>
</dbReference>
<evidence type="ECO:0000256" key="3">
    <source>
        <dbReference type="PIRSR" id="PIRSR004848-1"/>
    </source>
</evidence>
<keyword evidence="1 2" id="KW-0663">Pyridoxal phosphate</keyword>
<comment type="similarity">
    <text evidence="2 4">Belongs to the pyridoxal phosphate-binding protein YggS/PROSC family.</text>
</comment>
<dbReference type="STRING" id="632955.GCA_000829675_03607"/>
<evidence type="ECO:0000313" key="6">
    <source>
        <dbReference type="EMBL" id="EPF73888.1"/>
    </source>
</evidence>
<dbReference type="PIRSF" id="PIRSF004848">
    <property type="entry name" value="YBL036c_PLPDEIII"/>
    <property type="match status" value="1"/>
</dbReference>
<evidence type="ECO:0000256" key="4">
    <source>
        <dbReference type="RuleBase" id="RU004514"/>
    </source>
</evidence>
<dbReference type="PANTHER" id="PTHR10146:SF14">
    <property type="entry name" value="PYRIDOXAL PHOSPHATE HOMEOSTASIS PROTEIN"/>
    <property type="match status" value="1"/>
</dbReference>
<dbReference type="SUPFAM" id="SSF51419">
    <property type="entry name" value="PLP-binding barrel"/>
    <property type="match status" value="1"/>
</dbReference>
<dbReference type="Pfam" id="PF01168">
    <property type="entry name" value="Ala_racemase_N"/>
    <property type="match status" value="1"/>
</dbReference>
<dbReference type="EMBL" id="ATGI01000022">
    <property type="protein sequence ID" value="EPF73888.1"/>
    <property type="molecule type" value="Genomic_DNA"/>
</dbReference>